<dbReference type="Proteomes" id="UP000681967">
    <property type="component" value="Unassembled WGS sequence"/>
</dbReference>
<evidence type="ECO:0000313" key="2">
    <source>
        <dbReference type="EMBL" id="CAF5112468.1"/>
    </source>
</evidence>
<dbReference type="EMBL" id="CAJOBH010241980">
    <property type="protein sequence ID" value="CAF5112468.1"/>
    <property type="molecule type" value="Genomic_DNA"/>
</dbReference>
<feature type="non-terminal residue" evidence="2">
    <location>
        <position position="1"/>
    </location>
</feature>
<gene>
    <name evidence="2" type="ORF">BYL167_LOCUS65892</name>
</gene>
<feature type="region of interest" description="Disordered" evidence="1">
    <location>
        <begin position="41"/>
        <end position="69"/>
    </location>
</feature>
<proteinExistence type="predicted"/>
<organism evidence="2 3">
    <name type="scientific">Rotaria magnacalcarata</name>
    <dbReference type="NCBI Taxonomy" id="392030"/>
    <lineage>
        <taxon>Eukaryota</taxon>
        <taxon>Metazoa</taxon>
        <taxon>Spiralia</taxon>
        <taxon>Gnathifera</taxon>
        <taxon>Rotifera</taxon>
        <taxon>Eurotatoria</taxon>
        <taxon>Bdelloidea</taxon>
        <taxon>Philodinida</taxon>
        <taxon>Philodinidae</taxon>
        <taxon>Rotaria</taxon>
    </lineage>
</organism>
<sequence>RYHEIDKRYRDIEYTNNELKQLNAQLEKDLLSVGGVSELFRRGPEGQTSDSSVNETGIIKDVLNQSSAP</sequence>
<accession>A0A8S3FCR9</accession>
<dbReference type="AlphaFoldDB" id="A0A8S3FCR9"/>
<feature type="compositionally biased region" description="Polar residues" evidence="1">
    <location>
        <begin position="46"/>
        <end position="55"/>
    </location>
</feature>
<comment type="caution">
    <text evidence="2">The sequence shown here is derived from an EMBL/GenBank/DDBJ whole genome shotgun (WGS) entry which is preliminary data.</text>
</comment>
<evidence type="ECO:0000313" key="3">
    <source>
        <dbReference type="Proteomes" id="UP000681967"/>
    </source>
</evidence>
<evidence type="ECO:0000256" key="1">
    <source>
        <dbReference type="SAM" id="MobiDB-lite"/>
    </source>
</evidence>
<reference evidence="2" key="1">
    <citation type="submission" date="2021-02" db="EMBL/GenBank/DDBJ databases">
        <authorList>
            <person name="Nowell W R."/>
        </authorList>
    </citation>
    <scope>NUCLEOTIDE SEQUENCE</scope>
</reference>
<feature type="non-terminal residue" evidence="2">
    <location>
        <position position="69"/>
    </location>
</feature>
<protein>
    <submittedName>
        <fullName evidence="2">Uncharacterized protein</fullName>
    </submittedName>
</protein>
<name>A0A8S3FCR9_9BILA</name>